<accession>A0A382RU52</accession>
<feature type="non-terminal residue" evidence="1">
    <location>
        <position position="1"/>
    </location>
</feature>
<sequence>YGINFPTYVEFGDVDNDAGGFCMDDLYALPYSSSSINVTIGDEGGAGKTSNYTALFNSTVTNTYGSITNYTWHSSKDGYLNYSSDFGVNVTQLTLGNHTISLKVKDSHGIWSPWYNFTHYVRHTPKVVSMAISDSNVDQSDRVFFNGTGSDSDGTITIYDWSSSIDGFLGNQSSINLTTLSPGNHTISFMVGDNTSLWSVSVTDWIYVNDQPVATIDSVSPTLVYTNGTLTASKPEVDSNTIHMWHLDEGSGSSTSDDGSYDWSGSLYNSPSWVTGKSGYALEFDGDNDYVRSTSDTSSHNGEVTIEAWIYFEDYFS</sequence>
<dbReference type="SUPFAM" id="SSF49299">
    <property type="entry name" value="PKD domain"/>
    <property type="match status" value="1"/>
</dbReference>
<dbReference type="Gene3D" id="2.60.120.200">
    <property type="match status" value="1"/>
</dbReference>
<dbReference type="Gene3D" id="2.60.40.10">
    <property type="entry name" value="Immunoglobulins"/>
    <property type="match status" value="1"/>
</dbReference>
<dbReference type="InterPro" id="IPR013783">
    <property type="entry name" value="Ig-like_fold"/>
</dbReference>
<gene>
    <name evidence="1" type="ORF">METZ01_LOCUS354040</name>
</gene>
<evidence type="ECO:0008006" key="2">
    <source>
        <dbReference type="Google" id="ProtNLM"/>
    </source>
</evidence>
<name>A0A382RU52_9ZZZZ</name>
<feature type="non-terminal residue" evidence="1">
    <location>
        <position position="317"/>
    </location>
</feature>
<evidence type="ECO:0000313" key="1">
    <source>
        <dbReference type="EMBL" id="SVD01186.1"/>
    </source>
</evidence>
<dbReference type="InterPro" id="IPR013320">
    <property type="entry name" value="ConA-like_dom_sf"/>
</dbReference>
<dbReference type="EMBL" id="UINC01124202">
    <property type="protein sequence ID" value="SVD01186.1"/>
    <property type="molecule type" value="Genomic_DNA"/>
</dbReference>
<organism evidence="1">
    <name type="scientific">marine metagenome</name>
    <dbReference type="NCBI Taxonomy" id="408172"/>
    <lineage>
        <taxon>unclassified sequences</taxon>
        <taxon>metagenomes</taxon>
        <taxon>ecological metagenomes</taxon>
    </lineage>
</organism>
<reference evidence="1" key="1">
    <citation type="submission" date="2018-05" db="EMBL/GenBank/DDBJ databases">
        <authorList>
            <person name="Lanie J.A."/>
            <person name="Ng W.-L."/>
            <person name="Kazmierczak K.M."/>
            <person name="Andrzejewski T.M."/>
            <person name="Davidsen T.M."/>
            <person name="Wayne K.J."/>
            <person name="Tettelin H."/>
            <person name="Glass J.I."/>
            <person name="Rusch D."/>
            <person name="Podicherti R."/>
            <person name="Tsui H.-C.T."/>
            <person name="Winkler M.E."/>
        </authorList>
    </citation>
    <scope>NUCLEOTIDE SEQUENCE</scope>
</reference>
<dbReference type="InterPro" id="IPR035986">
    <property type="entry name" value="PKD_dom_sf"/>
</dbReference>
<protein>
    <recommendedName>
        <fullName evidence="2">PKD/Chitinase domain-containing protein</fullName>
    </recommendedName>
</protein>
<proteinExistence type="predicted"/>
<dbReference type="AlphaFoldDB" id="A0A382RU52"/>
<dbReference type="SUPFAM" id="SSF49899">
    <property type="entry name" value="Concanavalin A-like lectins/glucanases"/>
    <property type="match status" value="1"/>
</dbReference>